<feature type="non-terminal residue" evidence="1">
    <location>
        <position position="1"/>
    </location>
</feature>
<organism evidence="1">
    <name type="scientific">Tanacetum cinerariifolium</name>
    <name type="common">Dalmatian daisy</name>
    <name type="synonym">Chrysanthemum cinerariifolium</name>
    <dbReference type="NCBI Taxonomy" id="118510"/>
    <lineage>
        <taxon>Eukaryota</taxon>
        <taxon>Viridiplantae</taxon>
        <taxon>Streptophyta</taxon>
        <taxon>Embryophyta</taxon>
        <taxon>Tracheophyta</taxon>
        <taxon>Spermatophyta</taxon>
        <taxon>Magnoliopsida</taxon>
        <taxon>eudicotyledons</taxon>
        <taxon>Gunneridae</taxon>
        <taxon>Pentapetalae</taxon>
        <taxon>asterids</taxon>
        <taxon>campanulids</taxon>
        <taxon>Asterales</taxon>
        <taxon>Asteraceae</taxon>
        <taxon>Asteroideae</taxon>
        <taxon>Anthemideae</taxon>
        <taxon>Anthemidinae</taxon>
        <taxon>Tanacetum</taxon>
    </lineage>
</organism>
<proteinExistence type="predicted"/>
<feature type="non-terminal residue" evidence="1">
    <location>
        <position position="80"/>
    </location>
</feature>
<comment type="caution">
    <text evidence="1">The sequence shown here is derived from an EMBL/GenBank/DDBJ whole genome shotgun (WGS) entry which is preliminary data.</text>
</comment>
<accession>A0A699RCG5</accession>
<sequence>RDESNKTDELNLSEKVSGETEVFDYTTVAEKDVNAPKPVSTAGDVVNVVSVILNVSAAGPSTSTAGDIFEDEITTIDDTL</sequence>
<dbReference type="AlphaFoldDB" id="A0A699RCG5"/>
<protein>
    <submittedName>
        <fullName evidence="1">Uncharacterized protein</fullName>
    </submittedName>
</protein>
<dbReference type="EMBL" id="BKCJ011086134">
    <property type="protein sequence ID" value="GFC82767.1"/>
    <property type="molecule type" value="Genomic_DNA"/>
</dbReference>
<gene>
    <name evidence="1" type="ORF">Tci_854737</name>
</gene>
<name>A0A699RCG5_TANCI</name>
<evidence type="ECO:0000313" key="1">
    <source>
        <dbReference type="EMBL" id="GFC82767.1"/>
    </source>
</evidence>
<reference evidence="1" key="1">
    <citation type="journal article" date="2019" name="Sci. Rep.">
        <title>Draft genome of Tanacetum cinerariifolium, the natural source of mosquito coil.</title>
        <authorList>
            <person name="Yamashiro T."/>
            <person name="Shiraishi A."/>
            <person name="Satake H."/>
            <person name="Nakayama K."/>
        </authorList>
    </citation>
    <scope>NUCLEOTIDE SEQUENCE</scope>
</reference>